<gene>
    <name evidence="2" type="primary">P5CR_2</name>
    <name evidence="2" type="ORF">g.35694</name>
</gene>
<dbReference type="EMBL" id="GDJX01002039">
    <property type="protein sequence ID" value="JAT65897.1"/>
    <property type="molecule type" value="Transcribed_RNA"/>
</dbReference>
<dbReference type="PANTHER" id="PTHR34461:SF4">
    <property type="entry name" value="OS01G0101800 PROTEIN"/>
    <property type="match status" value="1"/>
</dbReference>
<feature type="compositionally biased region" description="Basic and acidic residues" evidence="1">
    <location>
        <begin position="74"/>
        <end position="83"/>
    </location>
</feature>
<name>A0A1D1ZGA1_9ARAE</name>
<evidence type="ECO:0000256" key="1">
    <source>
        <dbReference type="SAM" id="MobiDB-lite"/>
    </source>
</evidence>
<accession>A0A1D1ZGA1</accession>
<proteinExistence type="predicted"/>
<dbReference type="AlphaFoldDB" id="A0A1D1ZGA1"/>
<evidence type="ECO:0000313" key="2">
    <source>
        <dbReference type="EMBL" id="JAT65897.1"/>
    </source>
</evidence>
<dbReference type="PANTHER" id="PTHR34461">
    <property type="entry name" value="EXPRESSED PROTEIN"/>
    <property type="match status" value="1"/>
</dbReference>
<feature type="region of interest" description="Disordered" evidence="1">
    <location>
        <begin position="65"/>
        <end position="86"/>
    </location>
</feature>
<protein>
    <submittedName>
        <fullName evidence="2">Pyrroline-5-carboxylate reductase</fullName>
    </submittedName>
</protein>
<organism evidence="2">
    <name type="scientific">Anthurium amnicola</name>
    <dbReference type="NCBI Taxonomy" id="1678845"/>
    <lineage>
        <taxon>Eukaryota</taxon>
        <taxon>Viridiplantae</taxon>
        <taxon>Streptophyta</taxon>
        <taxon>Embryophyta</taxon>
        <taxon>Tracheophyta</taxon>
        <taxon>Spermatophyta</taxon>
        <taxon>Magnoliopsida</taxon>
        <taxon>Liliopsida</taxon>
        <taxon>Araceae</taxon>
        <taxon>Pothoideae</taxon>
        <taxon>Potheae</taxon>
        <taxon>Anthurium</taxon>
    </lineage>
</organism>
<feature type="region of interest" description="Disordered" evidence="1">
    <location>
        <begin position="1"/>
        <end position="48"/>
    </location>
</feature>
<sequence>MFQHRTRSGRAWACKGRDGPAPMASRPLPGLAPQGYRGRGVKGEEEDGGGIHVLVKDLRTRRVFTPSSLPLDYSPDRDAKAGAEGEALSPDLDAVVGDRDGAAGIVAMAELPPGEVDVVEEVPEKVDVLLDRGAEGVADEAFRTGGSSEEEGIESTPPHLHVLSKSEATVGVDNDGSHTTSQRSDGCADEGFLHKQKKWSDQSHSRPGIVPCSRMMLVRNPGSFNYRRLLPFLMDLTRSSSTSLEVLPCQSRAVRNEKPMSEKSIKPLSSSPAQAKKHLSEMHKDLDSIGHTRKIADVLEQPGNDAHELLTENSKDDVQDTAAKSTSAYTENASLSPQFNAYGLEVVCKSSGNAPATTEALSFGEVGRAQGPSDFPGQLKADSGMIVNGCIKLSTQASVLGAAGPVVRKDSPYMKGILKRHGGGCMGICTCLDCSSFRLHAERAFEFSRKQMQEAEDVAMGLINELSCLRMLVEKHYATATCVTLNGIHQHSQVKGLCRRATRVEDLAKKRLREMTDDLNVHCRIIRPRVTFSESTEERAITGFGTSDSE</sequence>
<reference evidence="2" key="1">
    <citation type="submission" date="2015-07" db="EMBL/GenBank/DDBJ databases">
        <title>Transcriptome Assembly of Anthurium amnicola.</title>
        <authorList>
            <person name="Suzuki J."/>
        </authorList>
    </citation>
    <scope>NUCLEOTIDE SEQUENCE</scope>
</reference>